<comment type="catalytic activity">
    <reaction evidence="8">
        <text>L-threonyl-[protein] + ATP = O-phospho-L-threonyl-[protein] + ADP + H(+)</text>
        <dbReference type="Rhea" id="RHEA:46608"/>
        <dbReference type="Rhea" id="RHEA-COMP:11060"/>
        <dbReference type="Rhea" id="RHEA-COMP:11605"/>
        <dbReference type="ChEBI" id="CHEBI:15378"/>
        <dbReference type="ChEBI" id="CHEBI:30013"/>
        <dbReference type="ChEBI" id="CHEBI:30616"/>
        <dbReference type="ChEBI" id="CHEBI:61977"/>
        <dbReference type="ChEBI" id="CHEBI:456216"/>
        <dbReference type="EC" id="2.7.11.1"/>
    </reaction>
</comment>
<organism evidence="14 15">
    <name type="scientific">Stentor coeruleus</name>
    <dbReference type="NCBI Taxonomy" id="5963"/>
    <lineage>
        <taxon>Eukaryota</taxon>
        <taxon>Sar</taxon>
        <taxon>Alveolata</taxon>
        <taxon>Ciliophora</taxon>
        <taxon>Postciliodesmatophora</taxon>
        <taxon>Heterotrichea</taxon>
        <taxon>Heterotrichida</taxon>
        <taxon>Stentoridae</taxon>
        <taxon>Stentor</taxon>
    </lineage>
</organism>
<feature type="domain" description="Protein kinase" evidence="13">
    <location>
        <begin position="6"/>
        <end position="261"/>
    </location>
</feature>
<dbReference type="Proteomes" id="UP000187209">
    <property type="component" value="Unassembled WGS sequence"/>
</dbReference>
<keyword evidence="7 10" id="KW-0067">ATP-binding</keyword>
<feature type="binding site" evidence="10">
    <location>
        <position position="35"/>
    </location>
    <ligand>
        <name>ATP</name>
        <dbReference type="ChEBI" id="CHEBI:30616"/>
    </ligand>
</feature>
<evidence type="ECO:0000256" key="6">
    <source>
        <dbReference type="ARBA" id="ARBA00022777"/>
    </source>
</evidence>
<evidence type="ECO:0000256" key="2">
    <source>
        <dbReference type="ARBA" id="ARBA00012513"/>
    </source>
</evidence>
<dbReference type="Gene3D" id="3.30.200.20">
    <property type="entry name" value="Phosphorylase Kinase, domain 1"/>
    <property type="match status" value="1"/>
</dbReference>
<dbReference type="PANTHER" id="PTHR44899">
    <property type="entry name" value="CAMK FAMILY PROTEIN KINASE"/>
    <property type="match status" value="1"/>
</dbReference>
<name>A0A1R2BVW7_9CILI</name>
<accession>A0A1R2BVW7</accession>
<reference evidence="14 15" key="1">
    <citation type="submission" date="2016-11" db="EMBL/GenBank/DDBJ databases">
        <title>The macronuclear genome of Stentor coeruleus: a giant cell with tiny introns.</title>
        <authorList>
            <person name="Slabodnick M."/>
            <person name="Ruby J.G."/>
            <person name="Reiff S.B."/>
            <person name="Swart E.C."/>
            <person name="Gosai S."/>
            <person name="Prabakaran S."/>
            <person name="Witkowska E."/>
            <person name="Larue G.E."/>
            <person name="Fisher S."/>
            <person name="Freeman R.M."/>
            <person name="Gunawardena J."/>
            <person name="Chu W."/>
            <person name="Stover N.A."/>
            <person name="Gregory B.D."/>
            <person name="Nowacki M."/>
            <person name="Derisi J."/>
            <person name="Roy S.W."/>
            <person name="Marshall W.F."/>
            <person name="Sood P."/>
        </authorList>
    </citation>
    <scope>NUCLEOTIDE SEQUENCE [LARGE SCALE GENOMIC DNA]</scope>
    <source>
        <strain evidence="14">WM001</strain>
    </source>
</reference>
<dbReference type="EMBL" id="MPUH01000406">
    <property type="protein sequence ID" value="OMJ80841.1"/>
    <property type="molecule type" value="Genomic_DNA"/>
</dbReference>
<evidence type="ECO:0000313" key="15">
    <source>
        <dbReference type="Proteomes" id="UP000187209"/>
    </source>
</evidence>
<dbReference type="PROSITE" id="PS50011">
    <property type="entry name" value="PROTEIN_KINASE_DOM"/>
    <property type="match status" value="1"/>
</dbReference>
<evidence type="ECO:0000256" key="7">
    <source>
        <dbReference type="ARBA" id="ARBA00022840"/>
    </source>
</evidence>
<comment type="catalytic activity">
    <reaction evidence="9">
        <text>L-seryl-[protein] + ATP = O-phospho-L-seryl-[protein] + ADP + H(+)</text>
        <dbReference type="Rhea" id="RHEA:17989"/>
        <dbReference type="Rhea" id="RHEA-COMP:9863"/>
        <dbReference type="Rhea" id="RHEA-COMP:11604"/>
        <dbReference type="ChEBI" id="CHEBI:15378"/>
        <dbReference type="ChEBI" id="CHEBI:29999"/>
        <dbReference type="ChEBI" id="CHEBI:30616"/>
        <dbReference type="ChEBI" id="CHEBI:83421"/>
        <dbReference type="ChEBI" id="CHEBI:456216"/>
        <dbReference type="EC" id="2.7.11.1"/>
    </reaction>
</comment>
<feature type="compositionally biased region" description="Basic and acidic residues" evidence="12">
    <location>
        <begin position="311"/>
        <end position="328"/>
    </location>
</feature>
<dbReference type="PANTHER" id="PTHR44899:SF6">
    <property type="entry name" value="SERINE_THREONINE PROTEIN KINASE"/>
    <property type="match status" value="1"/>
</dbReference>
<comment type="similarity">
    <text evidence="1">Belongs to the protein kinase superfamily. NEK Ser/Thr protein kinase family. NIMA subfamily.</text>
</comment>
<evidence type="ECO:0000256" key="4">
    <source>
        <dbReference type="ARBA" id="ARBA00022679"/>
    </source>
</evidence>
<dbReference type="PROSITE" id="PS00107">
    <property type="entry name" value="PROTEIN_KINASE_ATP"/>
    <property type="match status" value="1"/>
</dbReference>
<dbReference type="InterPro" id="IPR008271">
    <property type="entry name" value="Ser/Thr_kinase_AS"/>
</dbReference>
<sequence length="392" mass="44640">MSMNNFDIIEKLGEGSYSTVYKVLRKTDSQIYALKKVKFNSLNSRDKQNALNEIRFLASILHPNIVGYKEVFIDDPTSSLCLVMEYAAKGDLLQMINNHKKNGTHFTEEDIWKYLIQAVKGLRALHSRNILHRDIKSANIFITSESNVQLGDLNVAKVVHGLAYTQTGTPYYASPEVWRDSPYDSKSDIWSLGCVIYEMCALEPAFKSKDMKELFSKVIKGRYNEVPNIYSSDLAAVIKCMLQVKPILRPSCEKLLDMPLIRKNIAIENIGDSPSALIQTIKVPQSLNALKKKLPRPMYQRKMRNLSAKSNKNEVEEVKEVKEKENISRKPSKVFSRESSNSSFTPSPGLRLSSRQKPDHSNIFKSKPLIELHPCNQNRLPRVPKSINNSYL</sequence>
<feature type="region of interest" description="Disordered" evidence="12">
    <location>
        <begin position="304"/>
        <end position="368"/>
    </location>
</feature>
<dbReference type="GO" id="GO:0005524">
    <property type="term" value="F:ATP binding"/>
    <property type="evidence" value="ECO:0007669"/>
    <property type="project" value="UniProtKB-UniRule"/>
</dbReference>
<evidence type="ECO:0000313" key="14">
    <source>
        <dbReference type="EMBL" id="OMJ80841.1"/>
    </source>
</evidence>
<dbReference type="InterPro" id="IPR000719">
    <property type="entry name" value="Prot_kinase_dom"/>
</dbReference>
<dbReference type="FunFam" id="3.30.200.20:FF:000097">
    <property type="entry name" value="Probable serine/threonine-protein kinase nek1"/>
    <property type="match status" value="1"/>
</dbReference>
<keyword evidence="6" id="KW-0418">Kinase</keyword>
<dbReference type="GO" id="GO:0004674">
    <property type="term" value="F:protein serine/threonine kinase activity"/>
    <property type="evidence" value="ECO:0007669"/>
    <property type="project" value="UniProtKB-KW"/>
</dbReference>
<proteinExistence type="inferred from homology"/>
<keyword evidence="4" id="KW-0808">Transferase</keyword>
<keyword evidence="5 10" id="KW-0547">Nucleotide-binding</keyword>
<evidence type="ECO:0000256" key="12">
    <source>
        <dbReference type="SAM" id="MobiDB-lite"/>
    </source>
</evidence>
<dbReference type="PROSITE" id="PS00108">
    <property type="entry name" value="PROTEIN_KINASE_ST"/>
    <property type="match status" value="1"/>
</dbReference>
<keyword evidence="15" id="KW-1185">Reference proteome</keyword>
<dbReference type="InterPro" id="IPR011009">
    <property type="entry name" value="Kinase-like_dom_sf"/>
</dbReference>
<feature type="compositionally biased region" description="Polar residues" evidence="12">
    <location>
        <begin position="337"/>
        <end position="346"/>
    </location>
</feature>
<keyword evidence="3 11" id="KW-0723">Serine/threonine-protein kinase</keyword>
<evidence type="ECO:0000256" key="3">
    <source>
        <dbReference type="ARBA" id="ARBA00022527"/>
    </source>
</evidence>
<dbReference type="AlphaFoldDB" id="A0A1R2BVW7"/>
<evidence type="ECO:0000256" key="1">
    <source>
        <dbReference type="ARBA" id="ARBA00010886"/>
    </source>
</evidence>
<dbReference type="InterPro" id="IPR051131">
    <property type="entry name" value="NEK_Ser/Thr_kinase_NIMA"/>
</dbReference>
<dbReference type="OrthoDB" id="248923at2759"/>
<evidence type="ECO:0000256" key="5">
    <source>
        <dbReference type="ARBA" id="ARBA00022741"/>
    </source>
</evidence>
<dbReference type="SMART" id="SM00220">
    <property type="entry name" value="S_TKc"/>
    <property type="match status" value="1"/>
</dbReference>
<gene>
    <name evidence="14" type="ORF">SteCoe_18844</name>
</gene>
<evidence type="ECO:0000256" key="10">
    <source>
        <dbReference type="PROSITE-ProRule" id="PRU10141"/>
    </source>
</evidence>
<dbReference type="Pfam" id="PF00069">
    <property type="entry name" value="Pkinase"/>
    <property type="match status" value="1"/>
</dbReference>
<evidence type="ECO:0000259" key="13">
    <source>
        <dbReference type="PROSITE" id="PS50011"/>
    </source>
</evidence>
<dbReference type="EC" id="2.7.11.1" evidence="2"/>
<dbReference type="Gene3D" id="1.10.510.10">
    <property type="entry name" value="Transferase(Phosphotransferase) domain 1"/>
    <property type="match status" value="1"/>
</dbReference>
<dbReference type="SUPFAM" id="SSF56112">
    <property type="entry name" value="Protein kinase-like (PK-like)"/>
    <property type="match status" value="1"/>
</dbReference>
<comment type="caution">
    <text evidence="14">The sequence shown here is derived from an EMBL/GenBank/DDBJ whole genome shotgun (WGS) entry which is preliminary data.</text>
</comment>
<evidence type="ECO:0000256" key="11">
    <source>
        <dbReference type="RuleBase" id="RU000304"/>
    </source>
</evidence>
<evidence type="ECO:0000256" key="8">
    <source>
        <dbReference type="ARBA" id="ARBA00047899"/>
    </source>
</evidence>
<protein>
    <recommendedName>
        <fullName evidence="2">non-specific serine/threonine protein kinase</fullName>
        <ecNumber evidence="2">2.7.11.1</ecNumber>
    </recommendedName>
</protein>
<evidence type="ECO:0000256" key="9">
    <source>
        <dbReference type="ARBA" id="ARBA00048679"/>
    </source>
</evidence>
<dbReference type="InterPro" id="IPR017441">
    <property type="entry name" value="Protein_kinase_ATP_BS"/>
</dbReference>